<dbReference type="SUPFAM" id="SSF63411">
    <property type="entry name" value="LuxS/MPP-like metallohydrolase"/>
    <property type="match status" value="4"/>
</dbReference>
<name>K3X3Y3_GLOUD</name>
<evidence type="ECO:0000256" key="5">
    <source>
        <dbReference type="ARBA" id="ARBA00022833"/>
    </source>
</evidence>
<dbReference type="InterPro" id="IPR032632">
    <property type="entry name" value="Peptidase_M16_M"/>
</dbReference>
<feature type="compositionally biased region" description="Basic and acidic residues" evidence="8">
    <location>
        <begin position="7"/>
        <end position="19"/>
    </location>
</feature>
<keyword evidence="3" id="KW-0479">Metal-binding</keyword>
<reference evidence="14" key="1">
    <citation type="journal article" date="2010" name="Genome Biol.">
        <title>Genome sequence of the necrotrophic plant pathogen Pythium ultimum reveals original pathogenicity mechanisms and effector repertoire.</title>
        <authorList>
            <person name="Levesque C.A."/>
            <person name="Brouwer H."/>
            <person name="Cano L."/>
            <person name="Hamilton J.P."/>
            <person name="Holt C."/>
            <person name="Huitema E."/>
            <person name="Raffaele S."/>
            <person name="Robideau G.P."/>
            <person name="Thines M."/>
            <person name="Win J."/>
            <person name="Zerillo M.M."/>
            <person name="Beakes G.W."/>
            <person name="Boore J.L."/>
            <person name="Busam D."/>
            <person name="Dumas B."/>
            <person name="Ferriera S."/>
            <person name="Fuerstenberg S.I."/>
            <person name="Gachon C.M."/>
            <person name="Gaulin E."/>
            <person name="Govers F."/>
            <person name="Grenville-Briggs L."/>
            <person name="Horner N."/>
            <person name="Hostetler J."/>
            <person name="Jiang R.H."/>
            <person name="Johnson J."/>
            <person name="Krajaejun T."/>
            <person name="Lin H."/>
            <person name="Meijer H.J."/>
            <person name="Moore B."/>
            <person name="Morris P."/>
            <person name="Phuntmart V."/>
            <person name="Puiu D."/>
            <person name="Shetty J."/>
            <person name="Stajich J.E."/>
            <person name="Tripathy S."/>
            <person name="Wawra S."/>
            <person name="van West P."/>
            <person name="Whitty B.R."/>
            <person name="Coutinho P.M."/>
            <person name="Henrissat B."/>
            <person name="Martin F."/>
            <person name="Thomas P.D."/>
            <person name="Tyler B.M."/>
            <person name="De Vries R.P."/>
            <person name="Kamoun S."/>
            <person name="Yandell M."/>
            <person name="Tisserat N."/>
            <person name="Buell C.R."/>
        </authorList>
    </citation>
    <scope>NUCLEOTIDE SEQUENCE</scope>
    <source>
        <strain evidence="14">DAOM:BR144</strain>
    </source>
</reference>
<protein>
    <recommendedName>
        <fullName evidence="15">Nardilysin</fullName>
    </recommendedName>
</protein>
<dbReference type="InterPro" id="IPR011249">
    <property type="entry name" value="Metalloenz_LuxS/M16"/>
</dbReference>
<dbReference type="STRING" id="431595.K3X3Y3"/>
<reference evidence="14" key="2">
    <citation type="submission" date="2010-04" db="EMBL/GenBank/DDBJ databases">
        <authorList>
            <person name="Buell R."/>
            <person name="Hamilton J."/>
            <person name="Hostetler J."/>
        </authorList>
    </citation>
    <scope>NUCLEOTIDE SEQUENCE [LARGE SCALE GENOMIC DNA]</scope>
    <source>
        <strain evidence="14">DAOM:BR144</strain>
    </source>
</reference>
<evidence type="ECO:0000256" key="6">
    <source>
        <dbReference type="ARBA" id="ARBA00023049"/>
    </source>
</evidence>
<evidence type="ECO:0000313" key="14">
    <source>
        <dbReference type="Proteomes" id="UP000019132"/>
    </source>
</evidence>
<dbReference type="EMBL" id="GL376621">
    <property type="status" value="NOT_ANNOTATED_CDS"/>
    <property type="molecule type" value="Genomic_DNA"/>
</dbReference>
<keyword evidence="4" id="KW-0378">Hydrolase</keyword>
<evidence type="ECO:0000259" key="10">
    <source>
        <dbReference type="Pfam" id="PF05193"/>
    </source>
</evidence>
<dbReference type="PANTHER" id="PTHR43690:SF18">
    <property type="entry name" value="INSULIN-DEGRADING ENZYME-RELATED"/>
    <property type="match status" value="1"/>
</dbReference>
<dbReference type="eggNOG" id="KOG0959">
    <property type="taxonomic scope" value="Eukaryota"/>
</dbReference>
<evidence type="ECO:0000259" key="9">
    <source>
        <dbReference type="Pfam" id="PF00675"/>
    </source>
</evidence>
<evidence type="ECO:0000256" key="2">
    <source>
        <dbReference type="ARBA" id="ARBA00022670"/>
    </source>
</evidence>
<evidence type="ECO:0000256" key="1">
    <source>
        <dbReference type="ARBA" id="ARBA00007261"/>
    </source>
</evidence>
<dbReference type="Pfam" id="PF22456">
    <property type="entry name" value="PqqF-like_C_4"/>
    <property type="match status" value="1"/>
</dbReference>
<dbReference type="FunFam" id="3.30.830.10:FF:000005">
    <property type="entry name" value="nardilysin isoform X1"/>
    <property type="match status" value="1"/>
</dbReference>
<dbReference type="VEuPathDB" id="FungiDB:PYU1_G011906"/>
<dbReference type="Pfam" id="PF16187">
    <property type="entry name" value="Peptidase_M16_M"/>
    <property type="match status" value="1"/>
</dbReference>
<evidence type="ECO:0008006" key="15">
    <source>
        <dbReference type="Google" id="ProtNLM"/>
    </source>
</evidence>
<evidence type="ECO:0000256" key="8">
    <source>
        <dbReference type="SAM" id="MobiDB-lite"/>
    </source>
</evidence>
<reference evidence="13" key="3">
    <citation type="submission" date="2015-02" db="UniProtKB">
        <authorList>
            <consortium name="EnsemblProtists"/>
        </authorList>
    </citation>
    <scope>IDENTIFICATION</scope>
    <source>
        <strain evidence="13">DAOM BR144</strain>
    </source>
</reference>
<accession>K3X3Y3</accession>
<feature type="compositionally biased region" description="Acidic residues" evidence="8">
    <location>
        <begin position="45"/>
        <end position="72"/>
    </location>
</feature>
<comment type="similarity">
    <text evidence="1 7">Belongs to the peptidase M16 family.</text>
</comment>
<dbReference type="PANTHER" id="PTHR43690">
    <property type="entry name" value="NARDILYSIN"/>
    <property type="match status" value="1"/>
</dbReference>
<dbReference type="GO" id="GO:0004222">
    <property type="term" value="F:metalloendopeptidase activity"/>
    <property type="evidence" value="ECO:0007669"/>
    <property type="project" value="InterPro"/>
</dbReference>
<feature type="domain" description="Peptidase M16 C-terminal" evidence="10">
    <location>
        <begin position="258"/>
        <end position="444"/>
    </location>
</feature>
<organism evidence="13 14">
    <name type="scientific">Globisporangium ultimum (strain ATCC 200006 / CBS 805.95 / DAOM BR144)</name>
    <name type="common">Pythium ultimum</name>
    <dbReference type="NCBI Taxonomy" id="431595"/>
    <lineage>
        <taxon>Eukaryota</taxon>
        <taxon>Sar</taxon>
        <taxon>Stramenopiles</taxon>
        <taxon>Oomycota</taxon>
        <taxon>Peronosporomycetes</taxon>
        <taxon>Pythiales</taxon>
        <taxon>Pythiaceae</taxon>
        <taxon>Globisporangium</taxon>
    </lineage>
</organism>
<evidence type="ECO:0000259" key="12">
    <source>
        <dbReference type="Pfam" id="PF22456"/>
    </source>
</evidence>
<feature type="domain" description="Peptidase M16 N-terminal" evidence="9">
    <location>
        <begin position="104"/>
        <end position="222"/>
    </location>
</feature>
<evidence type="ECO:0000313" key="13">
    <source>
        <dbReference type="EnsemblProtists" id="PYU1_T011932"/>
    </source>
</evidence>
<dbReference type="InterPro" id="IPR054734">
    <property type="entry name" value="PqqF-like_C_4"/>
</dbReference>
<proteinExistence type="inferred from homology"/>
<evidence type="ECO:0000256" key="7">
    <source>
        <dbReference type="RuleBase" id="RU004447"/>
    </source>
</evidence>
<dbReference type="GO" id="GO:0046872">
    <property type="term" value="F:metal ion binding"/>
    <property type="evidence" value="ECO:0007669"/>
    <property type="project" value="UniProtKB-KW"/>
</dbReference>
<feature type="region of interest" description="Disordered" evidence="8">
    <location>
        <begin position="1"/>
        <end position="103"/>
    </location>
</feature>
<dbReference type="InterPro" id="IPR007863">
    <property type="entry name" value="Peptidase_M16_C"/>
</dbReference>
<evidence type="ECO:0000259" key="11">
    <source>
        <dbReference type="Pfam" id="PF16187"/>
    </source>
</evidence>
<feature type="compositionally biased region" description="Basic and acidic residues" evidence="8">
    <location>
        <begin position="73"/>
        <end position="87"/>
    </location>
</feature>
<evidence type="ECO:0000256" key="3">
    <source>
        <dbReference type="ARBA" id="ARBA00022723"/>
    </source>
</evidence>
<dbReference type="GO" id="GO:0006508">
    <property type="term" value="P:proteolysis"/>
    <property type="evidence" value="ECO:0007669"/>
    <property type="project" value="UniProtKB-KW"/>
</dbReference>
<dbReference type="GO" id="GO:0005737">
    <property type="term" value="C:cytoplasm"/>
    <property type="evidence" value="ECO:0007669"/>
    <property type="project" value="UniProtKB-ARBA"/>
</dbReference>
<dbReference type="InterPro" id="IPR050626">
    <property type="entry name" value="Peptidase_M16"/>
</dbReference>
<dbReference type="EnsemblProtists" id="PYU1_T011932">
    <property type="protein sequence ID" value="PYU1_T011932"/>
    <property type="gene ID" value="PYU1_G011906"/>
</dbReference>
<dbReference type="InterPro" id="IPR001431">
    <property type="entry name" value="Pept_M16_Zn_BS"/>
</dbReference>
<dbReference type="Proteomes" id="UP000019132">
    <property type="component" value="Unassembled WGS sequence"/>
</dbReference>
<dbReference type="PROSITE" id="PS00143">
    <property type="entry name" value="INSULINASE"/>
    <property type="match status" value="1"/>
</dbReference>
<feature type="domain" description="Coenzyme PQQ synthesis protein F-like C-terminal lobe" evidence="12">
    <location>
        <begin position="845"/>
        <end position="944"/>
    </location>
</feature>
<sequence length="1050" mass="119426">MHLVGDVVERSKSPSDQKKYKLLTLPNALQVVLISTKDVTRHGDDNDESDSDEDDEHDDDKSGDDDDDESEGDERMSSESAGEHSDASEYEEDGEEDRGGHSRRAGACLTVGVGSYAEPESLPGLAHYLEHMVFMGSEKYPNENEFESFLSAHGGFSNGSTDNELTNYMFEVGPEHLETALDMFAQFFIAPLMKPETMDRELSAIESEFSQATQNDRIRQQQVLCAESKKAHPYAKFGWGNRKSLKEQPEAEKIDVHKEIRAFYERYYSANIMKLVVCGEDTLEDMEKWVTQSYSKIPNTNVEVPSFASFGQPFGSQAHPSPVLCRIVPVRDIHTLQLDWMIPPIFGHYRQKPADYIASLLGHESEGSVLSLLKERGWISALTAGVTETDGNDSGTYGAKFDVTMKLTLEGISHWEEITHVVFEYLQMLEASDFPEWVFEELKALAEISFRFQEENSAVEKCEELAALMQDMYQVPAHDLLKVDLFQGAFDKQLVREILPHLSPENVFISLTTKKHGDNPDFQTQALEEEWFGVKYTKEDINDAVVKKWKAVGLNEKLQLPKPNPFIPRDFTLVENGAVDEISCHRFAFGKMWYKPDTMFATPRAHIAFLFHLPSVMQSITNVVSTELYVKLVRDALDEYAYHANVAEIMYSLRVKESGLELIVGGFNDKLGLLVKVVVEALFHTQVKAARFDIMKQEMLREYRNSISKVAHKAKYLRLQLLERVAFPLNQSIAALEATTMESLNAFLANALWNANTHLSSFAHGNISVEAATELRKMVEADLERVSSVLPASGIPQRFINQIPPTPSGLLIKARSEHKEEKNTQVEVYYQIGEHNLRTLAYADLLEQLMEEPLFDTLRTKQELGYDVSCTVRVTHGIVGFGVMVQSSLFDAKYISYCIDRFMIDFEEAIAMMPDEHFHDHVQAQILKKLEPDHNLLETTHRLWYEIASGRLDFDIDDKLAKEFETCTKPEMLELYHSWILQNPKKLSLHVIGQSSRPAKSVNGKSKEQEMFPVPARIKDLYAFKMELPFYPDNTRVRDEVESKEERTSL</sequence>
<feature type="domain" description="Peptidase M16 middle/third" evidence="11">
    <location>
        <begin position="450"/>
        <end position="734"/>
    </location>
</feature>
<dbReference type="HOGENOM" id="CLU_004639_1_0_1"/>
<dbReference type="InterPro" id="IPR011765">
    <property type="entry name" value="Pept_M16_N"/>
</dbReference>
<dbReference type="Pfam" id="PF00675">
    <property type="entry name" value="Peptidase_M16"/>
    <property type="match status" value="1"/>
</dbReference>
<keyword evidence="14" id="KW-1185">Reference proteome</keyword>
<dbReference type="Gene3D" id="3.30.830.10">
    <property type="entry name" value="Metalloenzyme, LuxS/M16 peptidase-like"/>
    <property type="match status" value="4"/>
</dbReference>
<dbReference type="Pfam" id="PF05193">
    <property type="entry name" value="Peptidase_M16_C"/>
    <property type="match status" value="1"/>
</dbReference>
<dbReference type="AlphaFoldDB" id="K3X3Y3"/>
<keyword evidence="5" id="KW-0862">Zinc</keyword>
<keyword evidence="6" id="KW-0482">Metalloprotease</keyword>
<evidence type="ECO:0000256" key="4">
    <source>
        <dbReference type="ARBA" id="ARBA00022801"/>
    </source>
</evidence>
<keyword evidence="2" id="KW-0645">Protease</keyword>
<dbReference type="OMA" id="INQVMEH"/>
<dbReference type="InParanoid" id="K3X3Y3"/>